<dbReference type="RefSeq" id="YP_008125365.1">
    <property type="nucleotide sequence ID" value="NC_021529.2"/>
</dbReference>
<dbReference type="Proteomes" id="UP000201461">
    <property type="component" value="Segment"/>
</dbReference>
<dbReference type="GeneID" id="15926669"/>
<evidence type="ECO:0000313" key="2">
    <source>
        <dbReference type="Proteomes" id="UP000201461"/>
    </source>
</evidence>
<accession>R9TEM8</accession>
<evidence type="ECO:0000313" key="1">
    <source>
        <dbReference type="EMBL" id="AGN30216.1"/>
    </source>
</evidence>
<name>R9TEM8_9CAUD</name>
<proteinExistence type="predicted"/>
<dbReference type="KEGG" id="vg:15926669"/>
<sequence length="63" mass="7304">MTNYCIYHEEQKSILELHINNVIKITAVFGSAGDAYRVLHDGDFDKKGFVVREMATLRLKEFK</sequence>
<protein>
    <submittedName>
        <fullName evidence="1">Uncharacterized protein</fullName>
    </submittedName>
</protein>
<keyword evidence="2" id="KW-1185">Reference proteome</keyword>
<organism evidence="1 2">
    <name type="scientific">Vibrio phage nt-1</name>
    <dbReference type="NCBI Taxonomy" id="115992"/>
    <lineage>
        <taxon>Viruses</taxon>
        <taxon>Duplodnaviria</taxon>
        <taxon>Heunggongvirae</taxon>
        <taxon>Uroviricota</taxon>
        <taxon>Caudoviricetes</taxon>
        <taxon>Pantevenvirales</taxon>
        <taxon>Straboviridae</taxon>
        <taxon>Mylasvirus</taxon>
        <taxon>Mylasvirus persius</taxon>
    </lineage>
</organism>
<dbReference type="EMBL" id="HQ317393">
    <property type="protein sequence ID" value="AGN30216.1"/>
    <property type="molecule type" value="Genomic_DNA"/>
</dbReference>
<reference evidence="1 2" key="1">
    <citation type="journal article" date="2014" name="Genome Biol. Evol.">
        <title>Composite Conserved Promoter-Terminator Motifs (PeSLs) that Mediate Modular Shuffling in the Diverse T4-Like Myoviruses.</title>
        <authorList>
            <person name="Comeau A.M."/>
            <person name="Arbiol C."/>
            <person name="Krisch H.M."/>
        </authorList>
    </citation>
    <scope>NUCLEOTIDE SEQUENCE [LARGE SCALE GENOMIC DNA]</scope>
</reference>
<gene>
    <name evidence="1" type="ORF">VPFG_00216</name>
</gene>